<name>A0ABD2VTL4_9HYME</name>
<accession>A0ABD2VTL4</accession>
<dbReference type="GO" id="GO:0071897">
    <property type="term" value="P:DNA biosynthetic process"/>
    <property type="evidence" value="ECO:0007669"/>
    <property type="project" value="UniProtKB-ARBA"/>
</dbReference>
<organism evidence="1 2">
    <name type="scientific">Trichogramma kaykai</name>
    <dbReference type="NCBI Taxonomy" id="54128"/>
    <lineage>
        <taxon>Eukaryota</taxon>
        <taxon>Metazoa</taxon>
        <taxon>Ecdysozoa</taxon>
        <taxon>Arthropoda</taxon>
        <taxon>Hexapoda</taxon>
        <taxon>Insecta</taxon>
        <taxon>Pterygota</taxon>
        <taxon>Neoptera</taxon>
        <taxon>Endopterygota</taxon>
        <taxon>Hymenoptera</taxon>
        <taxon>Apocrita</taxon>
        <taxon>Proctotrupomorpha</taxon>
        <taxon>Chalcidoidea</taxon>
        <taxon>Trichogrammatidae</taxon>
        <taxon>Trichogramma</taxon>
    </lineage>
</organism>
<dbReference type="SUPFAM" id="SSF56672">
    <property type="entry name" value="DNA/RNA polymerases"/>
    <property type="match status" value="1"/>
</dbReference>
<proteinExistence type="predicted"/>
<reference evidence="1 2" key="1">
    <citation type="journal article" date="2024" name="bioRxiv">
        <title>A reference genome for Trichogramma kaykai: A tiny desert-dwelling parasitoid wasp with competing sex-ratio distorters.</title>
        <authorList>
            <person name="Culotta J."/>
            <person name="Lindsey A.R."/>
        </authorList>
    </citation>
    <scope>NUCLEOTIDE SEQUENCE [LARGE SCALE GENOMIC DNA]</scope>
    <source>
        <strain evidence="1 2">KSX58</strain>
    </source>
</reference>
<evidence type="ECO:0000313" key="2">
    <source>
        <dbReference type="Proteomes" id="UP001627154"/>
    </source>
</evidence>
<dbReference type="PANTHER" id="PTHR31511">
    <property type="entry name" value="PROTEIN CBG23764"/>
    <property type="match status" value="1"/>
</dbReference>
<comment type="caution">
    <text evidence="1">The sequence shown here is derived from an EMBL/GenBank/DDBJ whole genome shotgun (WGS) entry which is preliminary data.</text>
</comment>
<dbReference type="PANTHER" id="PTHR31511:SF12">
    <property type="entry name" value="RHO TERMINATION FACTOR N-TERMINAL DOMAIN-CONTAINING PROTEIN"/>
    <property type="match status" value="1"/>
</dbReference>
<protein>
    <recommendedName>
        <fullName evidence="3">DNA-directed DNA polymerase</fullName>
    </recommendedName>
</protein>
<gene>
    <name evidence="1" type="ORF">TKK_020357</name>
</gene>
<sequence length="446" mass="51692">MEYSEIINNLLRALFSDEGIDATIINIAIEDVEKILTSNLSVPIRHKCQTHLSNLLSIRALCEKQGSGISDNTTHVKWEDLKSAFDCRIRSGQVINLTHKDIKSFLEDACEIFCNQVKQSLAEHSMLKVYTELAAEYSVLQNGDQEIFSIKYFNTKAEPISQTTDVNDWFVKNVQESILKQIEEFQETGSGWTLNEHACPPGSNQHKLMTMLNDKNHYVIHYRSLQQAVKLGLRVTKVHRALKFKQSPWLKSYIDLNTEKRKNSKNTFDKDRYKLANNAVFGKTLESEEKRIDVKLNTQWRGRYGAEARTSQPNFHSQAIFDENLVAIQLRKTSITITKPIYVGLAILDISKTLVYRFHYDYMIHTYKDNCKLLYTDTDSLLYEIKNQDVYAHMKKDIHEFDTFDHAHQRLATNCFARFDKLAKYPLLLLGHVGALMYSDKLMHNY</sequence>
<dbReference type="Proteomes" id="UP001627154">
    <property type="component" value="Unassembled WGS sequence"/>
</dbReference>
<keyword evidence="2" id="KW-1185">Reference proteome</keyword>
<dbReference type="EMBL" id="JBJJXI010000181">
    <property type="protein sequence ID" value="KAL3384013.1"/>
    <property type="molecule type" value="Genomic_DNA"/>
</dbReference>
<dbReference type="InterPro" id="IPR043502">
    <property type="entry name" value="DNA/RNA_pol_sf"/>
</dbReference>
<evidence type="ECO:0008006" key="3">
    <source>
        <dbReference type="Google" id="ProtNLM"/>
    </source>
</evidence>
<dbReference type="AlphaFoldDB" id="A0ABD2VTL4"/>
<evidence type="ECO:0000313" key="1">
    <source>
        <dbReference type="EMBL" id="KAL3384013.1"/>
    </source>
</evidence>